<dbReference type="EMBL" id="SIOP01000005">
    <property type="protein sequence ID" value="TAY42375.1"/>
    <property type="molecule type" value="Genomic_DNA"/>
</dbReference>
<keyword evidence="1" id="KW-0614">Plasmid</keyword>
<comment type="caution">
    <text evidence="1">The sequence shown here is derived from an EMBL/GenBank/DDBJ whole genome shotgun (WGS) entry which is preliminary data.</text>
</comment>
<geneLocation type="plasmid" evidence="1">
    <name>pSM135B_Rh08</name>
</geneLocation>
<organism evidence="1 2">
    <name type="scientific">Rhizobium leguminosarum</name>
    <dbReference type="NCBI Taxonomy" id="384"/>
    <lineage>
        <taxon>Bacteria</taxon>
        <taxon>Pseudomonadati</taxon>
        <taxon>Pseudomonadota</taxon>
        <taxon>Alphaproteobacteria</taxon>
        <taxon>Hyphomicrobiales</taxon>
        <taxon>Rhizobiaceae</taxon>
        <taxon>Rhizobium/Agrobacterium group</taxon>
        <taxon>Rhizobium</taxon>
    </lineage>
</organism>
<dbReference type="AlphaFoldDB" id="A0A7M3DJH3"/>
<dbReference type="Proteomes" id="UP000292974">
    <property type="component" value="Unassembled WGS sequence"/>
</dbReference>
<gene>
    <name evidence="1" type="ORF">ELH90_36145</name>
</gene>
<evidence type="ECO:0000313" key="1">
    <source>
        <dbReference type="EMBL" id="TAY42375.1"/>
    </source>
</evidence>
<sequence>MDRFFVVVVFEGVVDISPDNPPCGIYLTDCDLIASLCRRAHNVADTAFQAQHRVHHRHLYGGAVFASKHDGGYAVSKFLSFDTNDVMEEVHDNWTAVHIRFDNCGTWRIHTVFVRCLDGATDGFR</sequence>
<evidence type="ECO:0000313" key="2">
    <source>
        <dbReference type="Proteomes" id="UP000292974"/>
    </source>
</evidence>
<proteinExistence type="predicted"/>
<reference evidence="1 2" key="1">
    <citation type="submission" date="2019-02" db="EMBL/GenBank/DDBJ databases">
        <title>The genomic architecture of introgression among sibling species of bacteria.</title>
        <authorList>
            <person name="Cavassim M.I.A."/>
            <person name="Moeskjaer S."/>
            <person name="Moslemi C."/>
            <person name="Fields B."/>
            <person name="Bachmann A."/>
            <person name="Vilhjalmsson B."/>
            <person name="Schierup M.H."/>
            <person name="Young J.P.W."/>
            <person name="Andersen S.U."/>
        </authorList>
    </citation>
    <scope>NUCLEOTIDE SEQUENCE [LARGE SCALE GENOMIC DNA]</scope>
    <source>
        <strain evidence="1 2">SM135B</strain>
        <plasmid evidence="1">pSM135B_Rh08</plasmid>
    </source>
</reference>
<accession>A0A7M3DJH3</accession>
<protein>
    <submittedName>
        <fullName evidence="1">Uncharacterized protein</fullName>
    </submittedName>
</protein>
<name>A0A7M3DJH3_RHILE</name>